<sequence length="151" mass="16882">MKLLSAGILAYRKHSGIVEFFLVHPGGPFFAKKELGVWTVPKGLVEGEDELLATAKREFLEETGFEVQGNFIDLGHIVQKGGKKVYCFGVEFDLDSSAIKSNTFEMQWPPGSGKISSFPEIDRGEWLDLKTAKEKINPQQAELLDRLLQLL</sequence>
<dbReference type="SUPFAM" id="SSF55811">
    <property type="entry name" value="Nudix"/>
    <property type="match status" value="1"/>
</dbReference>
<protein>
    <submittedName>
        <fullName evidence="2">NUDIX domain-containing protein</fullName>
    </submittedName>
</protein>
<gene>
    <name evidence="2" type="ORF">HQN85_05105</name>
</gene>
<evidence type="ECO:0000259" key="1">
    <source>
        <dbReference type="PROSITE" id="PS51462"/>
    </source>
</evidence>
<comment type="caution">
    <text evidence="2">The sequence shown here is derived from an EMBL/GenBank/DDBJ whole genome shotgun (WGS) entry which is preliminary data.</text>
</comment>
<dbReference type="InterPro" id="IPR051325">
    <property type="entry name" value="Nudix_hydrolase_domain"/>
</dbReference>
<dbReference type="PROSITE" id="PS51462">
    <property type="entry name" value="NUDIX"/>
    <property type="match status" value="1"/>
</dbReference>
<dbReference type="PANTHER" id="PTHR21340">
    <property type="entry name" value="DIADENOSINE 5,5-P1,P4-TETRAPHOSPHATE PYROPHOSPHOHYDROLASE MUTT"/>
    <property type="match status" value="1"/>
</dbReference>
<dbReference type="PANTHER" id="PTHR21340:SF7">
    <property type="entry name" value="NUDIX HYDROLASE DOMAIN-CONTAINING PROTEIN"/>
    <property type="match status" value="1"/>
</dbReference>
<organism evidence="2 3">
    <name type="scientific">Pedobacter boryungensis</name>
    <dbReference type="NCBI Taxonomy" id="869962"/>
    <lineage>
        <taxon>Bacteria</taxon>
        <taxon>Pseudomonadati</taxon>
        <taxon>Bacteroidota</taxon>
        <taxon>Sphingobacteriia</taxon>
        <taxon>Sphingobacteriales</taxon>
        <taxon>Sphingobacteriaceae</taxon>
        <taxon>Pedobacter</taxon>
    </lineage>
</organism>
<dbReference type="Pfam" id="PF00293">
    <property type="entry name" value="NUDIX"/>
    <property type="match status" value="1"/>
</dbReference>
<name>A0ABX2DC01_9SPHI</name>
<evidence type="ECO:0000313" key="3">
    <source>
        <dbReference type="Proteomes" id="UP000762110"/>
    </source>
</evidence>
<keyword evidence="3" id="KW-1185">Reference proteome</keyword>
<feature type="domain" description="Nudix hydrolase" evidence="1">
    <location>
        <begin position="1"/>
        <end position="151"/>
    </location>
</feature>
<dbReference type="CDD" id="cd04662">
    <property type="entry name" value="NUDIX_Hydrolase"/>
    <property type="match status" value="1"/>
</dbReference>
<proteinExistence type="predicted"/>
<accession>A0ABX2DC01</accession>
<reference evidence="2 3" key="1">
    <citation type="submission" date="2020-05" db="EMBL/GenBank/DDBJ databases">
        <title>Description of Pedobacter foliorum sp. nov.</title>
        <authorList>
            <person name="Qi S."/>
            <person name="Carlier A."/>
            <person name="Cnockaert M."/>
            <person name="Vandamme P."/>
        </authorList>
    </citation>
    <scope>NUCLEOTIDE SEQUENCE [LARGE SCALE GENOMIC DNA]</scope>
    <source>
        <strain evidence="2 3">LMG 31300</strain>
    </source>
</reference>
<dbReference type="Proteomes" id="UP000762110">
    <property type="component" value="Unassembled WGS sequence"/>
</dbReference>
<dbReference type="InterPro" id="IPR000086">
    <property type="entry name" value="NUDIX_hydrolase_dom"/>
</dbReference>
<dbReference type="RefSeq" id="WP_173269478.1">
    <property type="nucleotide sequence ID" value="NZ_JABMKV010000001.1"/>
</dbReference>
<dbReference type="EMBL" id="JABMKV010000001">
    <property type="protein sequence ID" value="NQX31089.1"/>
    <property type="molecule type" value="Genomic_DNA"/>
</dbReference>
<dbReference type="Gene3D" id="3.90.79.10">
    <property type="entry name" value="Nucleoside Triphosphate Pyrophosphohydrolase"/>
    <property type="match status" value="1"/>
</dbReference>
<dbReference type="InterPro" id="IPR015797">
    <property type="entry name" value="NUDIX_hydrolase-like_dom_sf"/>
</dbReference>
<evidence type="ECO:0000313" key="2">
    <source>
        <dbReference type="EMBL" id="NQX31089.1"/>
    </source>
</evidence>